<dbReference type="eggNOG" id="ENOG502S5WM">
    <property type="taxonomic scope" value="Eukaryota"/>
</dbReference>
<dbReference type="RefSeq" id="XP_007677949.1">
    <property type="nucleotide sequence ID" value="XM_007679759.1"/>
</dbReference>
<dbReference type="GO" id="GO:0003676">
    <property type="term" value="F:nucleic acid binding"/>
    <property type="evidence" value="ECO:0007669"/>
    <property type="project" value="InterPro"/>
</dbReference>
<protein>
    <recommendedName>
        <fullName evidence="4">RRM domain-containing protein</fullName>
    </recommendedName>
</protein>
<dbReference type="AlphaFoldDB" id="M2LJA4"/>
<feature type="region of interest" description="Disordered" evidence="1">
    <location>
        <begin position="29"/>
        <end position="61"/>
    </location>
</feature>
<accession>M2LJA4</accession>
<reference evidence="2 3" key="1">
    <citation type="journal article" date="2012" name="PLoS Pathog.">
        <title>Diverse lifestyles and strategies of plant pathogenesis encoded in the genomes of eighteen Dothideomycetes fungi.</title>
        <authorList>
            <person name="Ohm R.A."/>
            <person name="Feau N."/>
            <person name="Henrissat B."/>
            <person name="Schoch C.L."/>
            <person name="Horwitz B.A."/>
            <person name="Barry K.W."/>
            <person name="Condon B.J."/>
            <person name="Copeland A.C."/>
            <person name="Dhillon B."/>
            <person name="Glaser F."/>
            <person name="Hesse C.N."/>
            <person name="Kosti I."/>
            <person name="LaButti K."/>
            <person name="Lindquist E.A."/>
            <person name="Lucas S."/>
            <person name="Salamov A.A."/>
            <person name="Bradshaw R.E."/>
            <person name="Ciuffetti L."/>
            <person name="Hamelin R.C."/>
            <person name="Kema G.H.J."/>
            <person name="Lawrence C."/>
            <person name="Scott J.A."/>
            <person name="Spatafora J.W."/>
            <person name="Turgeon B.G."/>
            <person name="de Wit P.J.G.M."/>
            <person name="Zhong S."/>
            <person name="Goodwin S.B."/>
            <person name="Grigoriev I.V."/>
        </authorList>
    </citation>
    <scope>NUCLEOTIDE SEQUENCE [LARGE SCALE GENOMIC DNA]</scope>
    <source>
        <strain evidence="2 3">UAMH 10762</strain>
    </source>
</reference>
<evidence type="ECO:0000313" key="2">
    <source>
        <dbReference type="EMBL" id="EMC94317.1"/>
    </source>
</evidence>
<organism evidence="2 3">
    <name type="scientific">Baudoinia panamericana (strain UAMH 10762)</name>
    <name type="common">Angels' share fungus</name>
    <name type="synonym">Baudoinia compniacensis (strain UAMH 10762)</name>
    <dbReference type="NCBI Taxonomy" id="717646"/>
    <lineage>
        <taxon>Eukaryota</taxon>
        <taxon>Fungi</taxon>
        <taxon>Dikarya</taxon>
        <taxon>Ascomycota</taxon>
        <taxon>Pezizomycotina</taxon>
        <taxon>Dothideomycetes</taxon>
        <taxon>Dothideomycetidae</taxon>
        <taxon>Mycosphaerellales</taxon>
        <taxon>Teratosphaeriaceae</taxon>
        <taxon>Baudoinia</taxon>
    </lineage>
</organism>
<evidence type="ECO:0000256" key="1">
    <source>
        <dbReference type="SAM" id="MobiDB-lite"/>
    </source>
</evidence>
<proteinExistence type="predicted"/>
<keyword evidence="3" id="KW-1185">Reference proteome</keyword>
<gene>
    <name evidence="2" type="ORF">BAUCODRAFT_25533</name>
</gene>
<dbReference type="EMBL" id="KB445558">
    <property type="protein sequence ID" value="EMC94317.1"/>
    <property type="molecule type" value="Genomic_DNA"/>
</dbReference>
<dbReference type="HOGENOM" id="CLU_375038_0_0_1"/>
<name>M2LJA4_BAUPA</name>
<dbReference type="Proteomes" id="UP000011761">
    <property type="component" value="Unassembled WGS sequence"/>
</dbReference>
<dbReference type="STRING" id="717646.M2LJA4"/>
<evidence type="ECO:0008006" key="4">
    <source>
        <dbReference type="Google" id="ProtNLM"/>
    </source>
</evidence>
<dbReference type="SUPFAM" id="SSF54928">
    <property type="entry name" value="RNA-binding domain, RBD"/>
    <property type="match status" value="1"/>
</dbReference>
<dbReference type="InterPro" id="IPR035979">
    <property type="entry name" value="RBD_domain_sf"/>
</dbReference>
<dbReference type="Gene3D" id="3.30.70.330">
    <property type="match status" value="1"/>
</dbReference>
<dbReference type="KEGG" id="bcom:BAUCODRAFT_25533"/>
<dbReference type="GeneID" id="19110316"/>
<dbReference type="InterPro" id="IPR012677">
    <property type="entry name" value="Nucleotide-bd_a/b_plait_sf"/>
</dbReference>
<evidence type="ECO:0000313" key="3">
    <source>
        <dbReference type="Proteomes" id="UP000011761"/>
    </source>
</evidence>
<dbReference type="OrthoDB" id="336240at2759"/>
<sequence>MDYTPAYNTSPSSLYPSYLGLKAKRNSVGEVGDNGKLSRGHPTNTPMPPTSVNTGSDARYMPPQKRVMHFGEVQSEIYRTPSAMSNDSLVSQAHDLDGGVSLNQHYGSESKFAGSAGAPRAGTGNQMASSYYFHGQCDRVPASIAEYGRGAMTGMYEPLAAWNSHGVSQTNGRVGGDFGAPFVSYAYHNMHSRTPSFLNQGSVGLPQTDLRMPSYGAIGSAPRQGFILSTAAANGSLTRRSKSGSRTNASMLADIVRSGACDFVDELDGIDPITGYRPRCPKPENLKSTYVSITSAPIKAPPALADATLDPTHRGNQSVTLRTQNVKGNAAAYVDVKDQPLPTFFPRLSQGYKPTIEEFFFVMPVIEPCRIGVASNAGVLRINNIPFAATRSEISAMIGRNAKIVSQPMGSPYFAIHIIMERHTGKTMDAFIEFFSQAEAEWVHDQFNKRIIAGRHPRLGDRHVDIVLSSQEELMAELFPRAKYVAWDGATPRITANTDMYYPGIQSAGFSAFLSVEEVTMTIKHAETPHRSAFAQRAIIRVYESWISTLHKFPWYAVDCITISERDMIFSATMSITDSLLEELNRSRGKIDPSKPTPVTLQELTVAVLTCPGFSEQQKSKFVQKMGQTSFNGFTNSRGMNIVFGGVAQLARSWPFKVLAITPGVKQDMVTYFANLLRDATTRGQTLSRTDRFTMRMIGADDAGPFGAITFEYGNAKTLADVAKVELGVIDTLLSRVLPA</sequence>